<dbReference type="GO" id="GO:0008641">
    <property type="term" value="F:ubiquitin-like modifier activating enzyme activity"/>
    <property type="evidence" value="ECO:0007669"/>
    <property type="project" value="InterPro"/>
</dbReference>
<dbReference type="CDD" id="cd00755">
    <property type="entry name" value="YgdL_like"/>
    <property type="match status" value="1"/>
</dbReference>
<dbReference type="EMBL" id="JACOPL010000005">
    <property type="protein sequence ID" value="MBC5725203.1"/>
    <property type="molecule type" value="Genomic_DNA"/>
</dbReference>
<sequence length="236" mass="25504">MLHEFSRAELLLGAQAIQTLAASHVAVFGVGGVGSFACEALARAGVGELTLIDNDTVALTNRNRQLIALASTSGQPKVDAMRARIADINPRCTVHALRMFYTPDSALDLSRFDYVIDAIDTVTAKLHLIAECDRLGVPLICSMGTGNKLDPTRFEVTDIYKTSVCPLARVIRLECKKRRIKRLKVVYSREEPRTPLPSDEQKGTAGRAVPGSVSFVPPVAGMILAGECIKDLTGVR</sequence>
<organism evidence="2 3">
    <name type="scientific">Agathobaculum faecis</name>
    <dbReference type="NCBI Taxonomy" id="2763013"/>
    <lineage>
        <taxon>Bacteria</taxon>
        <taxon>Bacillati</taxon>
        <taxon>Bacillota</taxon>
        <taxon>Clostridia</taxon>
        <taxon>Eubacteriales</taxon>
        <taxon>Butyricicoccaceae</taxon>
        <taxon>Agathobaculum</taxon>
    </lineage>
</organism>
<dbReference type="SUPFAM" id="SSF69572">
    <property type="entry name" value="Activating enzymes of the ubiquitin-like proteins"/>
    <property type="match status" value="1"/>
</dbReference>
<dbReference type="PANTHER" id="PTHR43267">
    <property type="entry name" value="TRNA THREONYLCARBAMOYLADENOSINE DEHYDRATASE"/>
    <property type="match status" value="1"/>
</dbReference>
<evidence type="ECO:0000259" key="1">
    <source>
        <dbReference type="Pfam" id="PF00899"/>
    </source>
</evidence>
<comment type="caution">
    <text evidence="2">The sequence shown here is derived from an EMBL/GenBank/DDBJ whole genome shotgun (WGS) entry which is preliminary data.</text>
</comment>
<dbReference type="GO" id="GO:0061503">
    <property type="term" value="F:tRNA threonylcarbamoyladenosine dehydratase"/>
    <property type="evidence" value="ECO:0007669"/>
    <property type="project" value="TreeGrafter"/>
</dbReference>
<proteinExistence type="predicted"/>
<dbReference type="Gene3D" id="3.40.50.720">
    <property type="entry name" value="NAD(P)-binding Rossmann-like Domain"/>
    <property type="match status" value="1"/>
</dbReference>
<dbReference type="InterPro" id="IPR045886">
    <property type="entry name" value="ThiF/MoeB/HesA"/>
</dbReference>
<dbReference type="Proteomes" id="UP000606499">
    <property type="component" value="Unassembled WGS sequence"/>
</dbReference>
<dbReference type="RefSeq" id="WP_054327607.1">
    <property type="nucleotide sequence ID" value="NZ_JACOPL010000005.1"/>
</dbReference>
<keyword evidence="3" id="KW-1185">Reference proteome</keyword>
<dbReference type="InterPro" id="IPR000594">
    <property type="entry name" value="ThiF_NAD_FAD-bd"/>
</dbReference>
<protein>
    <submittedName>
        <fullName evidence="2">tRNA threonylcarbamoyladenosine dehydratase</fullName>
    </submittedName>
</protein>
<name>A0A923RVR4_9FIRM</name>
<gene>
    <name evidence="2" type="ORF">H8S45_06995</name>
</gene>
<dbReference type="InterPro" id="IPR035985">
    <property type="entry name" value="Ubiquitin-activating_enz"/>
</dbReference>
<accession>A0A923RVR4</accession>
<evidence type="ECO:0000313" key="2">
    <source>
        <dbReference type="EMBL" id="MBC5725203.1"/>
    </source>
</evidence>
<dbReference type="PANTHER" id="PTHR43267:SF1">
    <property type="entry name" value="TRNA THREONYLCARBAMOYLADENOSINE DEHYDRATASE"/>
    <property type="match status" value="1"/>
</dbReference>
<dbReference type="GO" id="GO:0061504">
    <property type="term" value="P:cyclic threonylcarbamoyladenosine biosynthetic process"/>
    <property type="evidence" value="ECO:0007669"/>
    <property type="project" value="TreeGrafter"/>
</dbReference>
<reference evidence="2" key="1">
    <citation type="submission" date="2020-08" db="EMBL/GenBank/DDBJ databases">
        <title>Genome public.</title>
        <authorList>
            <person name="Liu C."/>
            <person name="Sun Q."/>
        </authorList>
    </citation>
    <scope>NUCLEOTIDE SEQUENCE</scope>
    <source>
        <strain evidence="2">NSJ-28</strain>
    </source>
</reference>
<dbReference type="Pfam" id="PF00899">
    <property type="entry name" value="ThiF"/>
    <property type="match status" value="1"/>
</dbReference>
<evidence type="ECO:0000313" key="3">
    <source>
        <dbReference type="Proteomes" id="UP000606499"/>
    </source>
</evidence>
<feature type="domain" description="THIF-type NAD/FAD binding fold" evidence="1">
    <location>
        <begin position="11"/>
        <end position="234"/>
    </location>
</feature>
<dbReference type="AlphaFoldDB" id="A0A923RVR4"/>